<dbReference type="GO" id="GO:0046872">
    <property type="term" value="F:metal ion binding"/>
    <property type="evidence" value="ECO:0007669"/>
    <property type="project" value="UniProtKB-KW"/>
</dbReference>
<dbReference type="Pfam" id="PF01321">
    <property type="entry name" value="Creatinase_N"/>
    <property type="match status" value="1"/>
</dbReference>
<dbReference type="InterPro" id="IPR032416">
    <property type="entry name" value="Peptidase_M24_C"/>
</dbReference>
<dbReference type="PANTHER" id="PTHR43763">
    <property type="entry name" value="XAA-PRO AMINOPEPTIDASE 1"/>
    <property type="match status" value="1"/>
</dbReference>
<dbReference type="Pfam" id="PF16188">
    <property type="entry name" value="Peptidase_M24_C"/>
    <property type="match status" value="1"/>
</dbReference>
<dbReference type="Gene3D" id="3.90.230.10">
    <property type="entry name" value="Creatinase/methionine aminopeptidase superfamily"/>
    <property type="match status" value="1"/>
</dbReference>
<evidence type="ECO:0000259" key="5">
    <source>
        <dbReference type="Pfam" id="PF01321"/>
    </source>
</evidence>
<keyword evidence="3" id="KW-0378">Hydrolase</keyword>
<dbReference type="Proteomes" id="UP000823636">
    <property type="component" value="Unassembled WGS sequence"/>
</dbReference>
<evidence type="ECO:0000313" key="8">
    <source>
        <dbReference type="Proteomes" id="UP000823636"/>
    </source>
</evidence>
<dbReference type="Gene3D" id="3.40.350.10">
    <property type="entry name" value="Creatinase/prolidase N-terminal domain"/>
    <property type="match status" value="2"/>
</dbReference>
<organism evidence="7 8">
    <name type="scientific">Candidatus Caccoplasma merdipullorum</name>
    <dbReference type="NCBI Taxonomy" id="2840718"/>
    <lineage>
        <taxon>Bacteria</taxon>
        <taxon>Pseudomonadati</taxon>
        <taxon>Bacteroidota</taxon>
        <taxon>Bacteroidia</taxon>
        <taxon>Bacteroidales</taxon>
        <taxon>Bacteroidaceae</taxon>
        <taxon>Bacteroidaceae incertae sedis</taxon>
        <taxon>Candidatus Caccoplasma</taxon>
    </lineage>
</organism>
<proteinExistence type="inferred from homology"/>
<dbReference type="InterPro" id="IPR050422">
    <property type="entry name" value="X-Pro_aminopeptidase_P"/>
</dbReference>
<accession>A0A9D9E3W9</accession>
<sequence length="594" mass="66408">MKTGIAERLEKLRKEMKKNGIDTCIISDRDPHMSEYPPERWKTRKWISGFSGSAGTAVITHGKAAVWSDSRYFIQAEAQLAGTEYHFFKEGLPATPDMYEWAACETEPTGTVAIDDKTISYTDGEKIKEYMATKGIKTVFGFDPFNTIWDGRPAIPDGRAYEYPLRYSGEEFARRRERLLRAAEELGADAVLLSTLDDTAWSFNIRGCDIPYNPVSVAYGYISRREDVLFIDKCKTDAALQEYLRRNGITAKPYSAIEEYLQTLPDGERVVADPDRTNHRLASILAEKGAAIFAASPATLMKSIKNDTENDGIRNAVRREGAAMSQFLCWLDENIGKTPISETSASRKLHEFRALQPLFTDESFATIAGYAEHGAIVHYSATEESDKELKPEGFLLLDSGGQYLDGTTDITRTIPLGPLTDEERRNFTAVLKGHIAVATAVFPAGTRGAQIDTLAKTALWKLGLTYMHGTGHGIGHFLNVHEGPQNIRPDFNPTPLRAGMTISNEPGVYIEGSHGIRIENMILVKKRADTVFGEFYEFETLTRCPIDTRAIEVSQLDEAEKEWLNNYHAETYTQLAPLVDEKTRLWLAERCAPV</sequence>
<feature type="domain" description="Peptidase M24" evidence="4">
    <location>
        <begin position="312"/>
        <end position="525"/>
    </location>
</feature>
<dbReference type="SUPFAM" id="SSF53092">
    <property type="entry name" value="Creatinase/prolidase N-terminal domain"/>
    <property type="match status" value="2"/>
</dbReference>
<evidence type="ECO:0000256" key="2">
    <source>
        <dbReference type="ARBA" id="ARBA00022723"/>
    </source>
</evidence>
<dbReference type="InterPro" id="IPR029149">
    <property type="entry name" value="Creatin/AminoP/Spt16_N"/>
</dbReference>
<reference evidence="7" key="2">
    <citation type="journal article" date="2021" name="PeerJ">
        <title>Extensive microbial diversity within the chicken gut microbiome revealed by metagenomics and culture.</title>
        <authorList>
            <person name="Gilroy R."/>
            <person name="Ravi A."/>
            <person name="Getino M."/>
            <person name="Pursley I."/>
            <person name="Horton D.L."/>
            <person name="Alikhan N.F."/>
            <person name="Baker D."/>
            <person name="Gharbi K."/>
            <person name="Hall N."/>
            <person name="Watson M."/>
            <person name="Adriaenssens E.M."/>
            <person name="Foster-Nyarko E."/>
            <person name="Jarju S."/>
            <person name="Secka A."/>
            <person name="Antonio M."/>
            <person name="Oren A."/>
            <person name="Chaudhuri R.R."/>
            <person name="La Ragione R."/>
            <person name="Hildebrand F."/>
            <person name="Pallen M.J."/>
        </authorList>
    </citation>
    <scope>NUCLEOTIDE SEQUENCE</scope>
    <source>
        <strain evidence="7">G3-4614</strain>
    </source>
</reference>
<comment type="caution">
    <text evidence="7">The sequence shown here is derived from an EMBL/GenBank/DDBJ whole genome shotgun (WGS) entry which is preliminary data.</text>
</comment>
<dbReference type="PANTHER" id="PTHR43763:SF6">
    <property type="entry name" value="XAA-PRO AMINOPEPTIDASE 1"/>
    <property type="match status" value="1"/>
</dbReference>
<protein>
    <submittedName>
        <fullName evidence="7">Aminopeptidase P family protein</fullName>
    </submittedName>
</protein>
<dbReference type="CDD" id="cd01085">
    <property type="entry name" value="APP"/>
    <property type="match status" value="1"/>
</dbReference>
<keyword evidence="2" id="KW-0479">Metal-binding</keyword>
<evidence type="ECO:0000256" key="1">
    <source>
        <dbReference type="ARBA" id="ARBA00008766"/>
    </source>
</evidence>
<dbReference type="FunFam" id="3.90.230.10:FF:000009">
    <property type="entry name" value="xaa-Pro aminopeptidase 2"/>
    <property type="match status" value="1"/>
</dbReference>
<evidence type="ECO:0000313" key="7">
    <source>
        <dbReference type="EMBL" id="MBO8438030.1"/>
    </source>
</evidence>
<dbReference type="InterPro" id="IPR000587">
    <property type="entry name" value="Creatinase_N"/>
</dbReference>
<evidence type="ECO:0000259" key="4">
    <source>
        <dbReference type="Pfam" id="PF00557"/>
    </source>
</evidence>
<dbReference type="EMBL" id="JADIMW010000039">
    <property type="protein sequence ID" value="MBO8438030.1"/>
    <property type="molecule type" value="Genomic_DNA"/>
</dbReference>
<dbReference type="GO" id="GO:0005737">
    <property type="term" value="C:cytoplasm"/>
    <property type="evidence" value="ECO:0007669"/>
    <property type="project" value="UniProtKB-ARBA"/>
</dbReference>
<gene>
    <name evidence="7" type="ORF">IAC54_03935</name>
</gene>
<keyword evidence="7" id="KW-0031">Aminopeptidase</keyword>
<dbReference type="InterPro" id="IPR033740">
    <property type="entry name" value="Pept_M24B"/>
</dbReference>
<dbReference type="Pfam" id="PF00557">
    <property type="entry name" value="Peptidase_M24"/>
    <property type="match status" value="1"/>
</dbReference>
<evidence type="ECO:0000256" key="3">
    <source>
        <dbReference type="ARBA" id="ARBA00022801"/>
    </source>
</evidence>
<dbReference type="InterPro" id="IPR036005">
    <property type="entry name" value="Creatinase/aminopeptidase-like"/>
</dbReference>
<name>A0A9D9E3W9_9BACT</name>
<dbReference type="Pfam" id="PF16189">
    <property type="entry name" value="Creatinase_N_2"/>
    <property type="match status" value="1"/>
</dbReference>
<reference evidence="7" key="1">
    <citation type="submission" date="2020-10" db="EMBL/GenBank/DDBJ databases">
        <authorList>
            <person name="Gilroy R."/>
        </authorList>
    </citation>
    <scope>NUCLEOTIDE SEQUENCE</scope>
    <source>
        <strain evidence="7">G3-4614</strain>
    </source>
</reference>
<dbReference type="AlphaFoldDB" id="A0A9D9E3W9"/>
<feature type="domain" description="Peptidase M24 C-terminal" evidence="6">
    <location>
        <begin position="534"/>
        <end position="594"/>
    </location>
</feature>
<dbReference type="InterPro" id="IPR000994">
    <property type="entry name" value="Pept_M24"/>
</dbReference>
<dbReference type="SUPFAM" id="SSF55920">
    <property type="entry name" value="Creatinase/aminopeptidase"/>
    <property type="match status" value="1"/>
</dbReference>
<dbReference type="GO" id="GO:0070006">
    <property type="term" value="F:metalloaminopeptidase activity"/>
    <property type="evidence" value="ECO:0007669"/>
    <property type="project" value="InterPro"/>
</dbReference>
<evidence type="ECO:0000259" key="6">
    <source>
        <dbReference type="Pfam" id="PF16188"/>
    </source>
</evidence>
<keyword evidence="7" id="KW-0645">Protease</keyword>
<feature type="domain" description="Creatinase N-terminal" evidence="5">
    <location>
        <begin position="8"/>
        <end position="131"/>
    </location>
</feature>
<comment type="similarity">
    <text evidence="1">Belongs to the peptidase M24B family.</text>
</comment>